<feature type="compositionally biased region" description="Gly residues" evidence="6">
    <location>
        <begin position="1"/>
        <end position="21"/>
    </location>
</feature>
<reference evidence="9 10" key="1">
    <citation type="submission" date="2017-03" db="EMBL/GenBank/DDBJ databases">
        <title>WGS assembly of Porphyra umbilicalis.</title>
        <authorList>
            <person name="Brawley S.H."/>
            <person name="Blouin N.A."/>
            <person name="Ficko-Blean E."/>
            <person name="Wheeler G.L."/>
            <person name="Lohr M."/>
            <person name="Goodson H.V."/>
            <person name="Jenkins J.W."/>
            <person name="Blaby-Haas C.E."/>
            <person name="Helliwell K.E."/>
            <person name="Chan C."/>
            <person name="Marriage T."/>
            <person name="Bhattacharya D."/>
            <person name="Klein A.S."/>
            <person name="Badis Y."/>
            <person name="Brodie J."/>
            <person name="Cao Y."/>
            <person name="Collen J."/>
            <person name="Dittami S.M."/>
            <person name="Gachon C.M."/>
            <person name="Green B.R."/>
            <person name="Karpowicz S."/>
            <person name="Kim J.W."/>
            <person name="Kudahl U."/>
            <person name="Lin S."/>
            <person name="Michel G."/>
            <person name="Mittag M."/>
            <person name="Olson B.J."/>
            <person name="Pangilinan J."/>
            <person name="Peng Y."/>
            <person name="Qiu H."/>
            <person name="Shu S."/>
            <person name="Singer J.T."/>
            <person name="Smith A.G."/>
            <person name="Sprecher B.N."/>
            <person name="Wagner V."/>
            <person name="Wang W."/>
            <person name="Wang Z.-Y."/>
            <person name="Yan J."/>
            <person name="Yarish C."/>
            <person name="Zoeuner-Riek S."/>
            <person name="Zhuang Y."/>
            <person name="Zou Y."/>
            <person name="Lindquist E.A."/>
            <person name="Grimwood J."/>
            <person name="Barry K."/>
            <person name="Rokhsar D.S."/>
            <person name="Schmutz J."/>
            <person name="Stiller J.W."/>
            <person name="Grossman A.R."/>
            <person name="Prochnik S.E."/>
        </authorList>
    </citation>
    <scope>NUCLEOTIDE SEQUENCE [LARGE SCALE GENOMIC DNA]</scope>
    <source>
        <strain evidence="9">4086291</strain>
    </source>
</reference>
<dbReference type="Gene3D" id="2.60.40.10">
    <property type="entry name" value="Immunoglobulins"/>
    <property type="match status" value="1"/>
</dbReference>
<dbReference type="GO" id="GO:0005261">
    <property type="term" value="F:monoatomic cation channel activity"/>
    <property type="evidence" value="ECO:0007669"/>
    <property type="project" value="TreeGrafter"/>
</dbReference>
<feature type="region of interest" description="Disordered" evidence="6">
    <location>
        <begin position="533"/>
        <end position="552"/>
    </location>
</feature>
<feature type="transmembrane region" description="Helical" evidence="7">
    <location>
        <begin position="31"/>
        <end position="49"/>
    </location>
</feature>
<name>A0A1X6NY91_PORUM</name>
<evidence type="ECO:0000313" key="9">
    <source>
        <dbReference type="EMBL" id="OSX73343.1"/>
    </source>
</evidence>
<evidence type="ECO:0000259" key="8">
    <source>
        <dbReference type="Pfam" id="PF02010"/>
    </source>
</evidence>
<feature type="region of interest" description="Disordered" evidence="6">
    <location>
        <begin position="1"/>
        <end position="23"/>
    </location>
</feature>
<dbReference type="InterPro" id="IPR013783">
    <property type="entry name" value="Ig-like_fold"/>
</dbReference>
<organism evidence="9 10">
    <name type="scientific">Porphyra umbilicalis</name>
    <name type="common">Purple laver</name>
    <name type="synonym">Red alga</name>
    <dbReference type="NCBI Taxonomy" id="2786"/>
    <lineage>
        <taxon>Eukaryota</taxon>
        <taxon>Rhodophyta</taxon>
        <taxon>Bangiophyceae</taxon>
        <taxon>Bangiales</taxon>
        <taxon>Bangiaceae</taxon>
        <taxon>Porphyra</taxon>
    </lineage>
</organism>
<feature type="region of interest" description="Disordered" evidence="6">
    <location>
        <begin position="1643"/>
        <end position="1673"/>
    </location>
</feature>
<evidence type="ECO:0000256" key="6">
    <source>
        <dbReference type="SAM" id="MobiDB-lite"/>
    </source>
</evidence>
<keyword evidence="3" id="KW-0677">Repeat</keyword>
<keyword evidence="5 7" id="KW-0472">Membrane</keyword>
<comment type="subcellular location">
    <subcellularLocation>
        <location evidence="1">Membrane</location>
    </subcellularLocation>
</comment>
<evidence type="ECO:0000256" key="1">
    <source>
        <dbReference type="ARBA" id="ARBA00004370"/>
    </source>
</evidence>
<proteinExistence type="predicted"/>
<evidence type="ECO:0000256" key="5">
    <source>
        <dbReference type="ARBA" id="ARBA00023136"/>
    </source>
</evidence>
<accession>A0A1X6NY91</accession>
<evidence type="ECO:0000256" key="2">
    <source>
        <dbReference type="ARBA" id="ARBA00022692"/>
    </source>
</evidence>
<feature type="domain" description="PKD/REJ-like" evidence="8">
    <location>
        <begin position="882"/>
        <end position="1094"/>
    </location>
</feature>
<dbReference type="InterPro" id="IPR002859">
    <property type="entry name" value="PKD/REJ-like"/>
</dbReference>
<dbReference type="PANTHER" id="PTHR46730:SF1">
    <property type="entry name" value="PLAT DOMAIN-CONTAINING PROTEIN"/>
    <property type="match status" value="1"/>
</dbReference>
<dbReference type="Pfam" id="PF02010">
    <property type="entry name" value="REJ"/>
    <property type="match status" value="1"/>
</dbReference>
<evidence type="ECO:0000313" key="10">
    <source>
        <dbReference type="Proteomes" id="UP000218209"/>
    </source>
</evidence>
<dbReference type="PANTHER" id="PTHR46730">
    <property type="entry name" value="POLYCYSTIN-1"/>
    <property type="match status" value="1"/>
</dbReference>
<sequence length="1939" mass="198465">MTEGGGDNGDGGCGRPGGPGMGVRRRAARRSLFAAVAAAAVLGLVRAAAGATAAGPGVAATGAFGCGHPAVRVTAEAAGGGAAALPSVGRQAAEGGAAAAAASAAGTPTPTATPSPADIVRAVVAGCTLTSSAPDTVVLLQVNGSVEHLLSATLTLPHPGLPLTDIAFGVTSTNGAVLQAPTADGDAAAVAAASAAMLSRRVSAVFPNGNARVVNVTLAADFDAMVGTTNVSLVATTLEPADDATGGGRVKPPTEGRGEGDGGTVLTLGTATCSYIIAGISVYQTASDGSPTLVSGDGHGLSIPYTALLPTGATGAASDATAAPNKFSLSVFVQFANGTSSAIPASVASGPTAGAESVAAFMGGVDASLVSWSGQLAHNAASCSMTSAASADAAAPGGFRLADGCGFGFYHTATGGVQLGLGVEPYRAGPLVIGLAWSALTATDVDLMDEVWTSIVTIDITGRPPPVIMGVAPWTDELGAAGALAAGDFASAPTMLRPSGGEQLVYQAFNCEGSVERAVAVTLGGDGAQSAVGGNLSSGGGSGSGGNDGGGRRVTFLEVPGSYLSTGAPAFMQYFTVTTVPGNGTGLPWQLLVTRPSVGADGGSGPLETVTAVMSPGLDAPLSYDTRLVAIDNMSPTGGTDTGGATITLSGYFPGLQLGRGDGVFFNAVRVPDRYIVSVTASVITFTLPPLSTFGRNTDYTVTVHVAAEVSNGLAFGFWSGSTVAQMEVTGTSTRGDAYELGRCNTARFTVMLQPLSAATTTFKWTVRARVAGGTDLLTTLPADRATRDTLVLTSDEVPLGDYTVSVTVTLPTFTVSSSSHLRRTDALSVGVYLHTPPVRAVTVPDAPLRVAALIDTPGCFTPPVSGNDSLILKWSFMGRTTQWSYRETEARAQASSSEETPARLGWEYVVPQPDLEYGRHPVALHVSYAGASEVHGTASTVVEVAPSPLVARIRNGETVVNVNTKSALTMVGNRSVDPDVVAPANGNAGLTYAWSCVTAEAATDDPFQPSTVEGGSRSSPARDACPLALLPATDASSAWTVPPSAFAGLPGKVSHVYYRLVVRKSAANAADAVLGTRTSAPTTLTVRVARDEAMPALTNFLLDVRDKRGVAIDPAAVKYFDDVVLHVATDTPGTTWSYSLVSPLTDVATFLAPSRLLVEHGYYRPDALGTLGNRLPLGIRAGSLAPSTAYEVRVDLEAAGYAAKSASLTLQTLERPSVVFPTPAIMEGDTGTEFSAWAGPSFNDSSFVIYFKLTNEAGETTCVGGCTGYPLVRFRVGLPGTYKLTAVLYDAQGAAELDVKTLDTPLVVTEAPDVQDRLRADLLRSFRRGDDASWTGLAKDVAFMLSTEFDQPHALTAVRRMAVAHAAAEVAALPSGDLAVIGTRQQLEANSTALVAADDTVPTVEGDGSTTTPAAAATAAAGSDADLKTFVSDTVYEIIHGGNRLFCNSVPNTLHSEVCMALVNTLAMQQCLSAEAVYSLGATVRCCAENVPLRTAGKMDGLLATAFDNLARLAANADCAEGSGRRRLRSEAGAPSQIVPDIYEFIVAQTTSIVGVDKAAGFATRIRIEPEAPARRSAPTMLVAGIVSGDAAVRVNSTDQGVPTDGALTTFRQQEAATPAAAELHHGVLSLAVASNPEQLPSLGVYGRDSGTSRTREEANAEAADGGGPPDAGELVELKGLRGDGENNYFFMRPVCLERVFGTTGTKRLLFAYYQSPDFVVQSGIQEAPHYAETTPGLFTTRIYEEDTSTETTGKLRPLAVADDGPHCFCWRLPLANVSAFDGTDDELRPGVYTFTELKEYGVDVAKGEAFHYWEDTVLLVGSSISERWVEACMDRPGLIGAAPTTRIIGPLGFGTTVLAGFQSLTVAGIIVGVIVAVVVALVASWMVATRTATGGALPPRGIGAGEVFVERDVWGRGTGLAAAGGDVTPAVSPVAAQ</sequence>
<keyword evidence="2 7" id="KW-0812">Transmembrane</keyword>
<dbReference type="Proteomes" id="UP000218209">
    <property type="component" value="Unassembled WGS sequence"/>
</dbReference>
<keyword evidence="4 7" id="KW-1133">Transmembrane helix</keyword>
<evidence type="ECO:0000256" key="7">
    <source>
        <dbReference type="SAM" id="Phobius"/>
    </source>
</evidence>
<dbReference type="EMBL" id="KV919002">
    <property type="protein sequence ID" value="OSX73343.1"/>
    <property type="molecule type" value="Genomic_DNA"/>
</dbReference>
<feature type="transmembrane region" description="Helical" evidence="7">
    <location>
        <begin position="1868"/>
        <end position="1890"/>
    </location>
</feature>
<feature type="region of interest" description="Disordered" evidence="6">
    <location>
        <begin position="242"/>
        <end position="263"/>
    </location>
</feature>
<dbReference type="GO" id="GO:0006816">
    <property type="term" value="P:calcium ion transport"/>
    <property type="evidence" value="ECO:0007669"/>
    <property type="project" value="TreeGrafter"/>
</dbReference>
<protein>
    <recommendedName>
        <fullName evidence="8">PKD/REJ-like domain-containing protein</fullName>
    </recommendedName>
</protein>
<evidence type="ECO:0000256" key="4">
    <source>
        <dbReference type="ARBA" id="ARBA00022989"/>
    </source>
</evidence>
<feature type="compositionally biased region" description="Gly residues" evidence="6">
    <location>
        <begin position="536"/>
        <end position="549"/>
    </location>
</feature>
<evidence type="ECO:0000256" key="3">
    <source>
        <dbReference type="ARBA" id="ARBA00022737"/>
    </source>
</evidence>
<gene>
    <name evidence="9" type="ORF">BU14_0356s0009</name>
</gene>
<dbReference type="GO" id="GO:0005886">
    <property type="term" value="C:plasma membrane"/>
    <property type="evidence" value="ECO:0007669"/>
    <property type="project" value="TreeGrafter"/>
</dbReference>
<keyword evidence="10" id="KW-1185">Reference proteome</keyword>